<feature type="domain" description="DUF4131" evidence="8">
    <location>
        <begin position="31"/>
        <end position="171"/>
    </location>
</feature>
<dbReference type="Proteomes" id="UP000178870">
    <property type="component" value="Unassembled WGS sequence"/>
</dbReference>
<evidence type="ECO:0000259" key="8">
    <source>
        <dbReference type="Pfam" id="PF13567"/>
    </source>
</evidence>
<feature type="transmembrane region" description="Helical" evidence="6">
    <location>
        <begin position="421"/>
        <end position="440"/>
    </location>
</feature>
<evidence type="ECO:0000256" key="1">
    <source>
        <dbReference type="ARBA" id="ARBA00004651"/>
    </source>
</evidence>
<evidence type="ECO:0000256" key="4">
    <source>
        <dbReference type="ARBA" id="ARBA00022989"/>
    </source>
</evidence>
<feature type="transmembrane region" description="Helical" evidence="6">
    <location>
        <begin position="446"/>
        <end position="473"/>
    </location>
</feature>
<evidence type="ECO:0000256" key="3">
    <source>
        <dbReference type="ARBA" id="ARBA00022692"/>
    </source>
</evidence>
<evidence type="ECO:0000256" key="2">
    <source>
        <dbReference type="ARBA" id="ARBA00022475"/>
    </source>
</evidence>
<dbReference type="InterPro" id="IPR025405">
    <property type="entry name" value="DUF4131"/>
</dbReference>
<feature type="transmembrane region" description="Helical" evidence="6">
    <location>
        <begin position="389"/>
        <end position="409"/>
    </location>
</feature>
<reference evidence="9 10" key="1">
    <citation type="journal article" date="2016" name="Nat. Commun.">
        <title>Thousands of microbial genomes shed light on interconnected biogeochemical processes in an aquifer system.</title>
        <authorList>
            <person name="Anantharaman K."/>
            <person name="Brown C.T."/>
            <person name="Hug L.A."/>
            <person name="Sharon I."/>
            <person name="Castelle C.J."/>
            <person name="Probst A.J."/>
            <person name="Thomas B.C."/>
            <person name="Singh A."/>
            <person name="Wilkins M.J."/>
            <person name="Karaoz U."/>
            <person name="Brodie E.L."/>
            <person name="Williams K.H."/>
            <person name="Hubbard S.S."/>
            <person name="Banfield J.F."/>
        </authorList>
    </citation>
    <scope>NUCLEOTIDE SEQUENCE [LARGE SCALE GENOMIC DNA]</scope>
</reference>
<keyword evidence="5 6" id="KW-0472">Membrane</keyword>
<evidence type="ECO:0000256" key="5">
    <source>
        <dbReference type="ARBA" id="ARBA00023136"/>
    </source>
</evidence>
<dbReference type="PANTHER" id="PTHR30619:SF7">
    <property type="entry name" value="BETA-LACTAMASE DOMAIN PROTEIN"/>
    <property type="match status" value="1"/>
</dbReference>
<dbReference type="PANTHER" id="PTHR30619">
    <property type="entry name" value="DNA INTERNALIZATION/COMPETENCE PROTEIN COMEC/REC2"/>
    <property type="match status" value="1"/>
</dbReference>
<evidence type="ECO:0000259" key="7">
    <source>
        <dbReference type="Pfam" id="PF03772"/>
    </source>
</evidence>
<feature type="transmembrane region" description="Helical" evidence="6">
    <location>
        <begin position="52"/>
        <end position="70"/>
    </location>
</feature>
<gene>
    <name evidence="9" type="ORF">A2803_01985</name>
</gene>
<feature type="transmembrane region" description="Helical" evidence="6">
    <location>
        <begin position="295"/>
        <end position="321"/>
    </location>
</feature>
<comment type="caution">
    <text evidence="9">The sequence shown here is derived from an EMBL/GenBank/DDBJ whole genome shotgun (WGS) entry which is preliminary data.</text>
</comment>
<dbReference type="EMBL" id="MGGP01000015">
    <property type="protein sequence ID" value="OGM32412.1"/>
    <property type="molecule type" value="Genomic_DNA"/>
</dbReference>
<keyword evidence="3 6" id="KW-0812">Transmembrane</keyword>
<dbReference type="Pfam" id="PF13567">
    <property type="entry name" value="DUF4131"/>
    <property type="match status" value="1"/>
</dbReference>
<organism evidence="9 10">
    <name type="scientific">Candidatus Woesebacteria bacterium RIFCSPHIGHO2_01_FULL_44_21</name>
    <dbReference type="NCBI Taxonomy" id="1802503"/>
    <lineage>
        <taxon>Bacteria</taxon>
        <taxon>Candidatus Woeseibacteriota</taxon>
    </lineage>
</organism>
<dbReference type="AlphaFoldDB" id="A0A1F7YYK8"/>
<feature type="transmembrane region" description="Helical" evidence="6">
    <location>
        <begin position="236"/>
        <end position="258"/>
    </location>
</feature>
<feature type="transmembrane region" description="Helical" evidence="6">
    <location>
        <begin position="333"/>
        <end position="357"/>
    </location>
</feature>
<dbReference type="InterPro" id="IPR004477">
    <property type="entry name" value="ComEC_N"/>
</dbReference>
<comment type="subcellular location">
    <subcellularLocation>
        <location evidence="1">Cell membrane</location>
        <topology evidence="1">Multi-pass membrane protein</topology>
    </subcellularLocation>
</comment>
<dbReference type="NCBIfam" id="TIGR00360">
    <property type="entry name" value="ComEC_N-term"/>
    <property type="match status" value="1"/>
</dbReference>
<feature type="domain" description="ComEC/Rec2-related protein" evidence="7">
    <location>
        <begin position="212"/>
        <end position="471"/>
    </location>
</feature>
<keyword evidence="2" id="KW-1003">Cell membrane</keyword>
<proteinExistence type="predicted"/>
<evidence type="ECO:0000313" key="9">
    <source>
        <dbReference type="EMBL" id="OGM32412.1"/>
    </source>
</evidence>
<sequence>MNLSKSKIFLLFCLSFIVGIFLGRFISYEIMAVAAMIFIITATVGWNNKMAWVLGLAGIILLLGAVRFKLDYAKNDIAQFYGQKVQVQGIITEEPDVRSDKTYLTLNHLVINDLPISSRLLVSSWLFPRYDYGEKLNFEAKILEPKEYPDFSYRNYLSRFGIDAVVYQPEITVIDGEFGNPVKAAILNIKKKFVESLNNLLPAPHNSFLAGLLVGAKHSIPQILTDQFIKTGTSHIVAISGFNITIIVAGLAWILQWLGVRKKIAFWFSVAAILGFVMMTGASASAIRAGIMSGLVLLALNVGRVNVTANALALTAGLMLLGSPQILAFDVGFQLSFAALLGIIYLIPVMEPYCLWLPMLIRKYFLATLAAQIFTLPILMFNFGQLSLIALLPNIIVLPLVPITMFFGFSAGLLGLISPSLAIPFSGLSWLLLSFILKVVEFFSNLSFAIVAVRISFLGLILYYLVLCLVLGLQKLKNLLDLRILKNIKI</sequence>
<evidence type="ECO:0000256" key="6">
    <source>
        <dbReference type="SAM" id="Phobius"/>
    </source>
</evidence>
<dbReference type="Pfam" id="PF03772">
    <property type="entry name" value="Competence"/>
    <property type="match status" value="1"/>
</dbReference>
<feature type="transmembrane region" description="Helical" evidence="6">
    <location>
        <begin position="6"/>
        <end position="23"/>
    </location>
</feature>
<dbReference type="InterPro" id="IPR052159">
    <property type="entry name" value="Competence_DNA_uptake"/>
</dbReference>
<name>A0A1F7YYK8_9BACT</name>
<feature type="transmembrane region" description="Helical" evidence="6">
    <location>
        <begin position="364"/>
        <end position="383"/>
    </location>
</feature>
<dbReference type="GO" id="GO:0005886">
    <property type="term" value="C:plasma membrane"/>
    <property type="evidence" value="ECO:0007669"/>
    <property type="project" value="UniProtKB-SubCell"/>
</dbReference>
<evidence type="ECO:0000313" key="10">
    <source>
        <dbReference type="Proteomes" id="UP000178870"/>
    </source>
</evidence>
<accession>A0A1F7YYK8</accession>
<evidence type="ECO:0008006" key="11">
    <source>
        <dbReference type="Google" id="ProtNLM"/>
    </source>
</evidence>
<keyword evidence="4 6" id="KW-1133">Transmembrane helix</keyword>
<protein>
    <recommendedName>
        <fullName evidence="11">ComEC/Rec2-related protein domain-containing protein</fullName>
    </recommendedName>
</protein>
<feature type="transmembrane region" description="Helical" evidence="6">
    <location>
        <begin position="264"/>
        <end position="283"/>
    </location>
</feature>